<keyword evidence="7" id="KW-1185">Reference proteome</keyword>
<evidence type="ECO:0000256" key="2">
    <source>
        <dbReference type="ARBA" id="ARBA00022692"/>
    </source>
</evidence>
<feature type="transmembrane region" description="Helical" evidence="5">
    <location>
        <begin position="12"/>
        <end position="40"/>
    </location>
</feature>
<sequence length="279" mass="31811">MLVRDGPCAASCRWIICILNLILFVSSLLFFLVGISVQYFREWFVDLLRSAFQLRFFSTDENLPLKPAAQNLPFVPSFAEDLVTILNDVYIAPSLIALGVTFFIVSVVGFLGIQRQSRGILSWYITLLFLLSTLSAALCVVFYLRIESVQDRVEVYLYESLGDPSKNNDEKRYLNEQIHKKYRCCGYKNGYLDYIRSPGSKDLPDYCCNVEQAGDTDSAICSIDSFTHKTQIYQKCSKKFWVHVNRFYCLIMYVFGAIAVFSFLLGLMSGIAPIIKTII</sequence>
<evidence type="ECO:0000256" key="1">
    <source>
        <dbReference type="ARBA" id="ARBA00004141"/>
    </source>
</evidence>
<evidence type="ECO:0000313" key="6">
    <source>
        <dbReference type="EMBL" id="KAL3307680.1"/>
    </source>
</evidence>
<gene>
    <name evidence="6" type="primary">TSP66E_5</name>
    <name evidence="6" type="ORF">Ciccas_013801</name>
</gene>
<dbReference type="GO" id="GO:0016020">
    <property type="term" value="C:membrane"/>
    <property type="evidence" value="ECO:0007669"/>
    <property type="project" value="UniProtKB-SubCell"/>
</dbReference>
<comment type="subcellular location">
    <subcellularLocation>
        <location evidence="1">Membrane</location>
        <topology evidence="1">Multi-pass membrane protein</topology>
    </subcellularLocation>
</comment>
<proteinExistence type="predicted"/>
<dbReference type="PANTHER" id="PTHR19282:SF521">
    <property type="entry name" value="IP01817P-RELATED"/>
    <property type="match status" value="1"/>
</dbReference>
<dbReference type="Gene3D" id="1.10.1450.10">
    <property type="entry name" value="Tetraspanin"/>
    <property type="match status" value="1"/>
</dbReference>
<dbReference type="EMBL" id="JBJKFK010006737">
    <property type="protein sequence ID" value="KAL3307680.1"/>
    <property type="molecule type" value="Genomic_DNA"/>
</dbReference>
<feature type="transmembrane region" description="Helical" evidence="5">
    <location>
        <begin position="123"/>
        <end position="144"/>
    </location>
</feature>
<evidence type="ECO:0000256" key="3">
    <source>
        <dbReference type="ARBA" id="ARBA00022989"/>
    </source>
</evidence>
<evidence type="ECO:0000313" key="7">
    <source>
        <dbReference type="Proteomes" id="UP001626550"/>
    </source>
</evidence>
<accession>A0ABD2PJP7</accession>
<dbReference type="Proteomes" id="UP001626550">
    <property type="component" value="Unassembled WGS sequence"/>
</dbReference>
<feature type="transmembrane region" description="Helical" evidence="5">
    <location>
        <begin position="90"/>
        <end position="111"/>
    </location>
</feature>
<reference evidence="6 7" key="1">
    <citation type="submission" date="2024-11" db="EMBL/GenBank/DDBJ databases">
        <title>Adaptive evolution of stress response genes in parasites aligns with host niche diversity.</title>
        <authorList>
            <person name="Hahn C."/>
            <person name="Resl P."/>
        </authorList>
    </citation>
    <scope>NUCLEOTIDE SEQUENCE [LARGE SCALE GENOMIC DNA]</scope>
    <source>
        <strain evidence="6">EGGRZ-B1_66</strain>
        <tissue evidence="6">Body</tissue>
    </source>
</reference>
<dbReference type="SUPFAM" id="SSF48652">
    <property type="entry name" value="Tetraspanin"/>
    <property type="match status" value="1"/>
</dbReference>
<protein>
    <submittedName>
        <fullName evidence="6">Tetraspanin</fullName>
    </submittedName>
</protein>
<comment type="caution">
    <text evidence="6">The sequence shown here is derived from an EMBL/GenBank/DDBJ whole genome shotgun (WGS) entry which is preliminary data.</text>
</comment>
<keyword evidence="3 5" id="KW-1133">Transmembrane helix</keyword>
<dbReference type="Pfam" id="PF00335">
    <property type="entry name" value="Tetraspanin"/>
    <property type="match status" value="1"/>
</dbReference>
<evidence type="ECO:0000256" key="4">
    <source>
        <dbReference type="ARBA" id="ARBA00023136"/>
    </source>
</evidence>
<evidence type="ECO:0000256" key="5">
    <source>
        <dbReference type="SAM" id="Phobius"/>
    </source>
</evidence>
<keyword evidence="4 5" id="KW-0472">Membrane</keyword>
<keyword evidence="2 5" id="KW-0812">Transmembrane</keyword>
<dbReference type="InterPro" id="IPR008952">
    <property type="entry name" value="Tetraspanin_EC2_sf"/>
</dbReference>
<dbReference type="InterPro" id="IPR018499">
    <property type="entry name" value="Tetraspanin/Peripherin"/>
</dbReference>
<dbReference type="PANTHER" id="PTHR19282">
    <property type="entry name" value="TETRASPANIN"/>
    <property type="match status" value="1"/>
</dbReference>
<name>A0ABD2PJP7_9PLAT</name>
<feature type="transmembrane region" description="Helical" evidence="5">
    <location>
        <begin position="250"/>
        <end position="275"/>
    </location>
</feature>
<organism evidence="6 7">
    <name type="scientific">Cichlidogyrus casuarinus</name>
    <dbReference type="NCBI Taxonomy" id="1844966"/>
    <lineage>
        <taxon>Eukaryota</taxon>
        <taxon>Metazoa</taxon>
        <taxon>Spiralia</taxon>
        <taxon>Lophotrochozoa</taxon>
        <taxon>Platyhelminthes</taxon>
        <taxon>Monogenea</taxon>
        <taxon>Monopisthocotylea</taxon>
        <taxon>Dactylogyridea</taxon>
        <taxon>Ancyrocephalidae</taxon>
        <taxon>Cichlidogyrus</taxon>
    </lineage>
</organism>
<dbReference type="AlphaFoldDB" id="A0ABD2PJP7"/>